<sequence length="134" mass="14933">MRRKITFADFSNILMPIAQFVEVEDRLLRAGVNLGKAALDRILPRGGIVSGEGDMYAELPIVIMTCPPHPAENRPGHPRGMLTQRLRYFQKLNHSPASRLQISPQHLTGMQLSLRESKTASRAVPLLPLRLSNA</sequence>
<dbReference type="AlphaFoldDB" id="A0A517QYZ2"/>
<organism evidence="1 2">
    <name type="scientific">Stratiformator vulcanicus</name>
    <dbReference type="NCBI Taxonomy" id="2527980"/>
    <lineage>
        <taxon>Bacteria</taxon>
        <taxon>Pseudomonadati</taxon>
        <taxon>Planctomycetota</taxon>
        <taxon>Planctomycetia</taxon>
        <taxon>Planctomycetales</taxon>
        <taxon>Planctomycetaceae</taxon>
        <taxon>Stratiformator</taxon>
    </lineage>
</organism>
<gene>
    <name evidence="1" type="ORF">Pan189_12390</name>
</gene>
<dbReference type="KEGG" id="svp:Pan189_12390"/>
<protein>
    <submittedName>
        <fullName evidence="1">Uncharacterized protein</fullName>
    </submittedName>
</protein>
<evidence type="ECO:0000313" key="1">
    <source>
        <dbReference type="EMBL" id="QDT36875.1"/>
    </source>
</evidence>
<evidence type="ECO:0000313" key="2">
    <source>
        <dbReference type="Proteomes" id="UP000317318"/>
    </source>
</evidence>
<proteinExistence type="predicted"/>
<reference evidence="1 2" key="1">
    <citation type="submission" date="2019-02" db="EMBL/GenBank/DDBJ databases">
        <title>Deep-cultivation of Planctomycetes and their phenomic and genomic characterization uncovers novel biology.</title>
        <authorList>
            <person name="Wiegand S."/>
            <person name="Jogler M."/>
            <person name="Boedeker C."/>
            <person name="Pinto D."/>
            <person name="Vollmers J."/>
            <person name="Rivas-Marin E."/>
            <person name="Kohn T."/>
            <person name="Peeters S.H."/>
            <person name="Heuer A."/>
            <person name="Rast P."/>
            <person name="Oberbeckmann S."/>
            <person name="Bunk B."/>
            <person name="Jeske O."/>
            <person name="Meyerdierks A."/>
            <person name="Storesund J.E."/>
            <person name="Kallscheuer N."/>
            <person name="Luecker S."/>
            <person name="Lage O.M."/>
            <person name="Pohl T."/>
            <person name="Merkel B.J."/>
            <person name="Hornburger P."/>
            <person name="Mueller R.-W."/>
            <person name="Bruemmer F."/>
            <person name="Labrenz M."/>
            <person name="Spormann A.M."/>
            <person name="Op den Camp H."/>
            <person name="Overmann J."/>
            <person name="Amann R."/>
            <person name="Jetten M.S.M."/>
            <person name="Mascher T."/>
            <person name="Medema M.H."/>
            <person name="Devos D.P."/>
            <person name="Kaster A.-K."/>
            <person name="Ovreas L."/>
            <person name="Rohde M."/>
            <person name="Galperin M.Y."/>
            <person name="Jogler C."/>
        </authorList>
    </citation>
    <scope>NUCLEOTIDE SEQUENCE [LARGE SCALE GENOMIC DNA]</scope>
    <source>
        <strain evidence="1 2">Pan189</strain>
    </source>
</reference>
<dbReference type="Proteomes" id="UP000317318">
    <property type="component" value="Chromosome"/>
</dbReference>
<accession>A0A517QYZ2</accession>
<name>A0A517QYZ2_9PLAN</name>
<dbReference type="EMBL" id="CP036268">
    <property type="protein sequence ID" value="QDT36875.1"/>
    <property type="molecule type" value="Genomic_DNA"/>
</dbReference>
<keyword evidence="2" id="KW-1185">Reference proteome</keyword>